<dbReference type="PATRIC" id="fig|82380.11.peg.1053"/>
<proteinExistence type="predicted"/>
<dbReference type="RefSeq" id="WP_045278435.1">
    <property type="nucleotide sequence ID" value="NZ_JYIW01000020.1"/>
</dbReference>
<reference evidence="1 2" key="1">
    <citation type="submission" date="2015-02" db="EMBL/GenBank/DDBJ databases">
        <title>Draft genome sequences of ten Microbacterium spp. with emphasis on heavy metal contaminated environments.</title>
        <authorList>
            <person name="Corretto E."/>
        </authorList>
    </citation>
    <scope>NUCLEOTIDE SEQUENCE [LARGE SCALE GENOMIC DNA]</scope>
    <source>
        <strain evidence="1 2">BEL4b</strain>
    </source>
</reference>
<sequence>MKKLLGALRRPVSPDLMQHSIGRGAQEDIIRAALARIDGAPAPDRGSMQAAMSNETQVRLAHDVIREHLDARGLSTTADWARARVAADTDGQHA</sequence>
<dbReference type="EMBL" id="JYIW01000020">
    <property type="protein sequence ID" value="KJL30272.1"/>
    <property type="molecule type" value="Genomic_DNA"/>
</dbReference>
<dbReference type="Proteomes" id="UP000033640">
    <property type="component" value="Unassembled WGS sequence"/>
</dbReference>
<evidence type="ECO:0000313" key="2">
    <source>
        <dbReference type="Proteomes" id="UP000033640"/>
    </source>
</evidence>
<evidence type="ECO:0000313" key="1">
    <source>
        <dbReference type="EMBL" id="KJL30272.1"/>
    </source>
</evidence>
<dbReference type="AlphaFoldDB" id="A0A0F0LAQ0"/>
<comment type="caution">
    <text evidence="1">The sequence shown here is derived from an EMBL/GenBank/DDBJ whole genome shotgun (WGS) entry which is preliminary data.</text>
</comment>
<organism evidence="1 2">
    <name type="scientific">Microbacterium oxydans</name>
    <dbReference type="NCBI Taxonomy" id="82380"/>
    <lineage>
        <taxon>Bacteria</taxon>
        <taxon>Bacillati</taxon>
        <taxon>Actinomycetota</taxon>
        <taxon>Actinomycetes</taxon>
        <taxon>Micrococcales</taxon>
        <taxon>Microbacteriaceae</taxon>
        <taxon>Microbacterium</taxon>
    </lineage>
</organism>
<protein>
    <submittedName>
        <fullName evidence="1">Uncharacterized protein</fullName>
    </submittedName>
</protein>
<dbReference type="OrthoDB" id="5074348at2"/>
<name>A0A0F0LAQ0_9MICO</name>
<accession>A0A0F0LAQ0</accession>
<gene>
    <name evidence="1" type="ORF">RS83_01022</name>
</gene>